<protein>
    <submittedName>
        <fullName evidence="1">Uncharacterized protein</fullName>
    </submittedName>
</protein>
<evidence type="ECO:0000313" key="1">
    <source>
        <dbReference type="EMBL" id="KAK9845085.1"/>
    </source>
</evidence>
<dbReference type="AlphaFoldDB" id="A0AAW1SF39"/>
<proteinExistence type="predicted"/>
<dbReference type="Proteomes" id="UP001438707">
    <property type="component" value="Unassembled WGS sequence"/>
</dbReference>
<name>A0AAW1SF39_9CHLO</name>
<organism evidence="1 2">
    <name type="scientific">Apatococcus lobatus</name>
    <dbReference type="NCBI Taxonomy" id="904363"/>
    <lineage>
        <taxon>Eukaryota</taxon>
        <taxon>Viridiplantae</taxon>
        <taxon>Chlorophyta</taxon>
        <taxon>core chlorophytes</taxon>
        <taxon>Trebouxiophyceae</taxon>
        <taxon>Chlorellales</taxon>
        <taxon>Chlorellaceae</taxon>
        <taxon>Apatococcus</taxon>
    </lineage>
</organism>
<evidence type="ECO:0000313" key="2">
    <source>
        <dbReference type="Proteomes" id="UP001438707"/>
    </source>
</evidence>
<sequence length="112" mass="12601">MSHRRNQPAEKGWNYQGTNDQSRVDYWEKDGCKLDYYYTTGTFKTSMHHPSQGKNTQMFRRDLSDAAHGNVLDNPPLCTKATDLALEMEATKLKAATTRDTTLAMTKGPGQG</sequence>
<gene>
    <name evidence="1" type="ORF">WJX74_010413</name>
</gene>
<reference evidence="1 2" key="1">
    <citation type="journal article" date="2024" name="Nat. Commun.">
        <title>Phylogenomics reveals the evolutionary origins of lichenization in chlorophyte algae.</title>
        <authorList>
            <person name="Puginier C."/>
            <person name="Libourel C."/>
            <person name="Otte J."/>
            <person name="Skaloud P."/>
            <person name="Haon M."/>
            <person name="Grisel S."/>
            <person name="Petersen M."/>
            <person name="Berrin J.G."/>
            <person name="Delaux P.M."/>
            <person name="Dal Grande F."/>
            <person name="Keller J."/>
        </authorList>
    </citation>
    <scope>NUCLEOTIDE SEQUENCE [LARGE SCALE GENOMIC DNA]</scope>
    <source>
        <strain evidence="1 2">SAG 2145</strain>
    </source>
</reference>
<keyword evidence="2" id="KW-1185">Reference proteome</keyword>
<accession>A0AAW1SF39</accession>
<comment type="caution">
    <text evidence="1">The sequence shown here is derived from an EMBL/GenBank/DDBJ whole genome shotgun (WGS) entry which is preliminary data.</text>
</comment>
<dbReference type="EMBL" id="JALJOS010000001">
    <property type="protein sequence ID" value="KAK9845085.1"/>
    <property type="molecule type" value="Genomic_DNA"/>
</dbReference>